<keyword evidence="4" id="KW-0812">Transmembrane</keyword>
<feature type="domain" description="Malectin" evidence="5">
    <location>
        <begin position="655"/>
        <end position="793"/>
    </location>
</feature>
<dbReference type="SUPFAM" id="SSF49313">
    <property type="entry name" value="Cadherin-like"/>
    <property type="match status" value="1"/>
</dbReference>
<dbReference type="NCBIfam" id="TIGR04183">
    <property type="entry name" value="Por_Secre_tail"/>
    <property type="match status" value="1"/>
</dbReference>
<name>A0A5M8QX46_9BACT</name>
<dbReference type="Pfam" id="PF24517">
    <property type="entry name" value="CBM96"/>
    <property type="match status" value="1"/>
</dbReference>
<dbReference type="EMBL" id="VBSN01000038">
    <property type="protein sequence ID" value="KAA6439344.1"/>
    <property type="molecule type" value="Genomic_DNA"/>
</dbReference>
<evidence type="ECO:0000256" key="3">
    <source>
        <dbReference type="ARBA" id="ARBA00022729"/>
    </source>
</evidence>
<evidence type="ECO:0000256" key="2">
    <source>
        <dbReference type="ARBA" id="ARBA00022525"/>
    </source>
</evidence>
<dbReference type="Pfam" id="PF18962">
    <property type="entry name" value="Por_Secre_tail"/>
    <property type="match status" value="1"/>
</dbReference>
<dbReference type="GO" id="GO:0016020">
    <property type="term" value="C:membrane"/>
    <property type="evidence" value="ECO:0007669"/>
    <property type="project" value="InterPro"/>
</dbReference>
<evidence type="ECO:0000313" key="8">
    <source>
        <dbReference type="EMBL" id="KAA6439344.1"/>
    </source>
</evidence>
<dbReference type="InterPro" id="IPR021720">
    <property type="entry name" value="Malectin_dom"/>
</dbReference>
<keyword evidence="4" id="KW-0472">Membrane</keyword>
<dbReference type="AlphaFoldDB" id="A0A5M8QX46"/>
<evidence type="ECO:0000256" key="4">
    <source>
        <dbReference type="SAM" id="Phobius"/>
    </source>
</evidence>
<dbReference type="InterPro" id="IPR013783">
    <property type="entry name" value="Ig-like_fold"/>
</dbReference>
<dbReference type="InterPro" id="IPR008979">
    <property type="entry name" value="Galactose-bd-like_sf"/>
</dbReference>
<reference evidence="8 9" key="1">
    <citation type="submission" date="2019-05" db="EMBL/GenBank/DDBJ databases">
        <authorList>
            <person name="Qu J.-H."/>
        </authorList>
    </citation>
    <scope>NUCLEOTIDE SEQUENCE [LARGE SCALE GENOMIC DNA]</scope>
    <source>
        <strain evidence="8 9">NS28</strain>
    </source>
</reference>
<dbReference type="InterPro" id="IPR015919">
    <property type="entry name" value="Cadherin-like_sf"/>
</dbReference>
<evidence type="ECO:0000259" key="6">
    <source>
        <dbReference type="Pfam" id="PF18962"/>
    </source>
</evidence>
<feature type="domain" description="Carbohydrate-binding module family 96" evidence="7">
    <location>
        <begin position="814"/>
        <end position="973"/>
    </location>
</feature>
<dbReference type="GO" id="GO:0005509">
    <property type="term" value="F:calcium ion binding"/>
    <property type="evidence" value="ECO:0007669"/>
    <property type="project" value="InterPro"/>
</dbReference>
<evidence type="ECO:0000259" key="5">
    <source>
        <dbReference type="Pfam" id="PF11721"/>
    </source>
</evidence>
<dbReference type="Proteomes" id="UP000323994">
    <property type="component" value="Unassembled WGS sequence"/>
</dbReference>
<comment type="subcellular location">
    <subcellularLocation>
        <location evidence="1">Secreted</location>
    </subcellularLocation>
</comment>
<dbReference type="InterPro" id="IPR055372">
    <property type="entry name" value="CBM96"/>
</dbReference>
<keyword evidence="3" id="KW-0732">Signal</keyword>
<evidence type="ECO:0000313" key="9">
    <source>
        <dbReference type="Proteomes" id="UP000323994"/>
    </source>
</evidence>
<dbReference type="Gene3D" id="2.60.40.10">
    <property type="entry name" value="Immunoglobulins"/>
    <property type="match status" value="1"/>
</dbReference>
<dbReference type="GO" id="GO:0005576">
    <property type="term" value="C:extracellular region"/>
    <property type="evidence" value="ECO:0007669"/>
    <property type="project" value="UniProtKB-SubCell"/>
</dbReference>
<keyword evidence="4" id="KW-1133">Transmembrane helix</keyword>
<accession>A0A5M8QX46</accession>
<evidence type="ECO:0000259" key="7">
    <source>
        <dbReference type="Pfam" id="PF24517"/>
    </source>
</evidence>
<dbReference type="OrthoDB" id="9803752at2"/>
<dbReference type="SUPFAM" id="SSF49785">
    <property type="entry name" value="Galactose-binding domain-like"/>
    <property type="match status" value="1"/>
</dbReference>
<organism evidence="8 9">
    <name type="scientific">Dyadobacter flavalbus</name>
    <dbReference type="NCBI Taxonomy" id="2579942"/>
    <lineage>
        <taxon>Bacteria</taxon>
        <taxon>Pseudomonadati</taxon>
        <taxon>Bacteroidota</taxon>
        <taxon>Cytophagia</taxon>
        <taxon>Cytophagales</taxon>
        <taxon>Spirosomataceae</taxon>
        <taxon>Dyadobacter</taxon>
    </lineage>
</organism>
<evidence type="ECO:0000256" key="1">
    <source>
        <dbReference type="ARBA" id="ARBA00004613"/>
    </source>
</evidence>
<proteinExistence type="predicted"/>
<feature type="transmembrane region" description="Helical" evidence="4">
    <location>
        <begin position="37"/>
        <end position="58"/>
    </location>
</feature>
<dbReference type="InterPro" id="IPR026444">
    <property type="entry name" value="Secre_tail"/>
</dbReference>
<dbReference type="NCBIfam" id="NF033679">
    <property type="entry name" value="DNRLRE_dom"/>
    <property type="match status" value="1"/>
</dbReference>
<dbReference type="RefSeq" id="WP_139012594.1">
    <property type="nucleotide sequence ID" value="NZ_VBSN01000038.1"/>
</dbReference>
<feature type="domain" description="Secretion system C-terminal sorting" evidence="6">
    <location>
        <begin position="1004"/>
        <end position="1082"/>
    </location>
</feature>
<gene>
    <name evidence="8" type="ORF">FEM33_13850</name>
</gene>
<dbReference type="Gene3D" id="2.60.120.430">
    <property type="entry name" value="Galactose-binding lectin"/>
    <property type="match status" value="1"/>
</dbReference>
<dbReference type="PANTHER" id="PTHR42754">
    <property type="entry name" value="ENDOGLUCANASE"/>
    <property type="match status" value="1"/>
</dbReference>
<dbReference type="Pfam" id="PF11721">
    <property type="entry name" value="Malectin"/>
    <property type="match status" value="1"/>
</dbReference>
<dbReference type="PANTHER" id="PTHR42754:SF1">
    <property type="entry name" value="LIPOPROTEIN"/>
    <property type="match status" value="1"/>
</dbReference>
<sequence length="1084" mass="117568">MHSHVPTQRFRYPENVYQSRADSRHFAGSFPTQFRRFLLISISLLLLCVASLVAQPAVEWDKIVGRGLYLATPTSDGGLIAGVSNESDYFIIKFNASGVKEWEKTYFGNKSDQLSAIIQTSDGGYLLGGNSNSNIGNDKSQDAYWDEGSDFWIVKVTANGTKQWDKTFGGTGNDVLTAMKQAPDGGFIIGGSSNSGISDVKSEGSKGEYNDYWVIKISSSGARQWDRTIGGTKSDDLYSIDLTNSGGYILGGTSYSNISGDKTVDSKGNSDYWIVQLSANGSKQWDRTIGGISYDNFLSVQRTTDGGFILGGFSQSPAGADKSENLIGVIDFWIVKVNSDGIKQWDRTLGGKEWELLRSVIQTSDGGFIIAGNSESFKSGSKTMSRKGKSDYWIVKIGSDGKKLWDQSFGAGAGSTSTMFGAFPAYDGGYWLCGNTDGYDAANDKADSGSGTWFVKLLAESNTRKLSFSPKSLEFTNTGNITTPPQIVNLTANTGTPMVSLKKSFSAWLNLPASSLGSLSFKVDPSGIFPGNFKAVVNATAPGYARALMTVNLRVNDVTTPPTLEPIGNKELLAGQTLSFTATATAALGQTKKFSLVNAPAGAAIDSVTGFFKWIVPQDAGVYPITIRVSSNTSPVLFDEETIAVKVNIPIDNTAIRINAGGSGYTTPDGRYFEADRYYGGIDRASFIKDVDILNTTDDEIYKSGRCSDNFNYAIPVRNGTMKVTLHFAEIFWGVYPNRDGKPGQRVFSVNAEGVNKLANYDIIARAGGPLRAVKESFEVQVIDGYLNLEFLSSRDKPRVSAIEVEFLSPLTEITLWPVADAYVRYGANAGTNYGKESLKVKASSSADLDRTSYIKFSLNDLVEIKTAKIRLFGSNSEGNVRVRIGVIGVDNDDWTEMGINGNNAPTGVTATLGSLEAVGNIKHFEVDITEFAKAQLEKDKILTLQLKDISTRNNIVWFRSREASRDAPKLILMANRAVSSAARMESEVAINEVSEPETQSSVIYPNPVRSRFTLQISNQHRENIALEIINEAGRAYPVKTADALHAGTKAEVNIAELALDKGMYLLKVQSSAKSEVLKLMVTE</sequence>
<keyword evidence="2" id="KW-0964">Secreted</keyword>
<comment type="caution">
    <text evidence="8">The sequence shown here is derived from an EMBL/GenBank/DDBJ whole genome shotgun (WGS) entry which is preliminary data.</text>
</comment>
<protein>
    <submittedName>
        <fullName evidence="8">DNRLRE domain-containing protein</fullName>
    </submittedName>
</protein>
<keyword evidence="9" id="KW-1185">Reference proteome</keyword>